<dbReference type="OMA" id="RIEMTYY"/>
<dbReference type="SMART" id="SM00239">
    <property type="entry name" value="C2"/>
    <property type="match status" value="1"/>
</dbReference>
<feature type="domain" description="C2" evidence="4">
    <location>
        <begin position="1"/>
        <end position="139"/>
    </location>
</feature>
<dbReference type="PANTHER" id="PTHR46502:SF2">
    <property type="entry name" value="16 KDA PHLOEM PROTEIN 2"/>
    <property type="match status" value="1"/>
</dbReference>
<organism evidence="5 6">
    <name type="scientific">Pycnoporus cinnabarinus</name>
    <name type="common">Cinnabar-red polypore</name>
    <name type="synonym">Trametes cinnabarina</name>
    <dbReference type="NCBI Taxonomy" id="5643"/>
    <lineage>
        <taxon>Eukaryota</taxon>
        <taxon>Fungi</taxon>
        <taxon>Dikarya</taxon>
        <taxon>Basidiomycota</taxon>
        <taxon>Agaricomycotina</taxon>
        <taxon>Agaricomycetes</taxon>
        <taxon>Polyporales</taxon>
        <taxon>Polyporaceae</taxon>
        <taxon>Trametes</taxon>
    </lineage>
</organism>
<feature type="compositionally biased region" description="Low complexity" evidence="3">
    <location>
        <begin position="657"/>
        <end position="671"/>
    </location>
</feature>
<dbReference type="STRING" id="5643.A0A060SIN3"/>
<feature type="compositionally biased region" description="Pro residues" evidence="3">
    <location>
        <begin position="646"/>
        <end position="656"/>
    </location>
</feature>
<feature type="compositionally biased region" description="Low complexity" evidence="3">
    <location>
        <begin position="596"/>
        <end position="606"/>
    </location>
</feature>
<keyword evidence="1" id="KW-0479">Metal-binding</keyword>
<feature type="compositionally biased region" description="Pro residues" evidence="3">
    <location>
        <begin position="716"/>
        <end position="725"/>
    </location>
</feature>
<reference evidence="5" key="1">
    <citation type="submission" date="2014-01" db="EMBL/GenBank/DDBJ databases">
        <title>The genome of the white-rot fungus Pycnoporus cinnabarinus: a basidiomycete model with a versatile arsenal for lignocellulosic biomass breakdown.</title>
        <authorList>
            <person name="Levasseur A."/>
            <person name="Lomascolo A."/>
            <person name="Ruiz-Duenas F.J."/>
            <person name="Uzan E."/>
            <person name="Piumi F."/>
            <person name="Kues U."/>
            <person name="Ram A.F.J."/>
            <person name="Murat C."/>
            <person name="Haon M."/>
            <person name="Benoit I."/>
            <person name="Arfi Y."/>
            <person name="Chevret D."/>
            <person name="Drula E."/>
            <person name="Kwon M.J."/>
            <person name="Gouret P."/>
            <person name="Lesage-Meessen L."/>
            <person name="Lombard V."/>
            <person name="Mariette J."/>
            <person name="Noirot C."/>
            <person name="Park J."/>
            <person name="Patyshakuliyeva A."/>
            <person name="Wieneger R.A.B."/>
            <person name="Wosten H.A.B."/>
            <person name="Martin F."/>
            <person name="Coutinho P.M."/>
            <person name="de Vries R."/>
            <person name="Martinez A.T."/>
            <person name="Klopp C."/>
            <person name="Pontarotti P."/>
            <person name="Henrissat B."/>
            <person name="Record E."/>
        </authorList>
    </citation>
    <scope>NUCLEOTIDE SEQUENCE [LARGE SCALE GENOMIC DNA]</scope>
    <source>
        <strain evidence="5">BRFM137</strain>
    </source>
</reference>
<evidence type="ECO:0000256" key="1">
    <source>
        <dbReference type="ARBA" id="ARBA00022723"/>
    </source>
</evidence>
<feature type="compositionally biased region" description="Low complexity" evidence="3">
    <location>
        <begin position="529"/>
        <end position="551"/>
    </location>
</feature>
<dbReference type="CDD" id="cd08681">
    <property type="entry name" value="C2_fungal_Inn1p-like"/>
    <property type="match status" value="1"/>
</dbReference>
<dbReference type="InterPro" id="IPR037791">
    <property type="entry name" value="C2_fungal_Inn1"/>
</dbReference>
<feature type="compositionally biased region" description="Polar residues" evidence="3">
    <location>
        <begin position="430"/>
        <end position="450"/>
    </location>
</feature>
<evidence type="ECO:0000259" key="4">
    <source>
        <dbReference type="PROSITE" id="PS50004"/>
    </source>
</evidence>
<proteinExistence type="predicted"/>
<feature type="region of interest" description="Disordered" evidence="3">
    <location>
        <begin position="73"/>
        <end position="97"/>
    </location>
</feature>
<dbReference type="Proteomes" id="UP000029665">
    <property type="component" value="Unassembled WGS sequence"/>
</dbReference>
<dbReference type="EMBL" id="CCBP010000125">
    <property type="protein sequence ID" value="CDO74061.1"/>
    <property type="molecule type" value="Genomic_DNA"/>
</dbReference>
<protein>
    <recommendedName>
        <fullName evidence="4">C2 domain-containing protein</fullName>
    </recommendedName>
</protein>
<evidence type="ECO:0000313" key="6">
    <source>
        <dbReference type="Proteomes" id="UP000029665"/>
    </source>
</evidence>
<feature type="compositionally biased region" description="Pro residues" evidence="3">
    <location>
        <begin position="748"/>
        <end position="762"/>
    </location>
</feature>
<feature type="compositionally biased region" description="Polar residues" evidence="3">
    <location>
        <begin position="293"/>
        <end position="305"/>
    </location>
</feature>
<evidence type="ECO:0000313" key="5">
    <source>
        <dbReference type="EMBL" id="CDO74061.1"/>
    </source>
</evidence>
<feature type="region of interest" description="Disordered" evidence="3">
    <location>
        <begin position="262"/>
        <end position="785"/>
    </location>
</feature>
<evidence type="ECO:0000256" key="2">
    <source>
        <dbReference type="ARBA" id="ARBA00022837"/>
    </source>
</evidence>
<keyword evidence="2" id="KW-0106">Calcium</keyword>
<comment type="caution">
    <text evidence="5">The sequence shown here is derived from an EMBL/GenBank/DDBJ whole genome shotgun (WGS) entry which is preliminary data.</text>
</comment>
<feature type="compositionally biased region" description="Pro residues" evidence="3">
    <location>
        <begin position="516"/>
        <end position="528"/>
    </location>
</feature>
<dbReference type="Pfam" id="PF00168">
    <property type="entry name" value="C2"/>
    <property type="match status" value="1"/>
</dbReference>
<name>A0A060SIN3_PYCCI</name>
<dbReference type="AlphaFoldDB" id="A0A060SIN3"/>
<dbReference type="InterPro" id="IPR035892">
    <property type="entry name" value="C2_domain_sf"/>
</dbReference>
<dbReference type="OrthoDB" id="270970at2759"/>
<feature type="compositionally biased region" description="Pro residues" evidence="3">
    <location>
        <begin position="479"/>
        <end position="495"/>
    </location>
</feature>
<dbReference type="HOGENOM" id="CLU_421490_0_0_1"/>
<dbReference type="GO" id="GO:0046872">
    <property type="term" value="F:metal ion binding"/>
    <property type="evidence" value="ECO:0007669"/>
    <property type="project" value="UniProtKB-KW"/>
</dbReference>
<feature type="compositionally biased region" description="Polar residues" evidence="3">
    <location>
        <begin position="313"/>
        <end position="326"/>
    </location>
</feature>
<dbReference type="PROSITE" id="PS50004">
    <property type="entry name" value="C2"/>
    <property type="match status" value="1"/>
</dbReference>
<sequence>MSTGRHIGTLIVVVLKARNLPNKRHIGKQDPYCQVIFNGEKRRTKAIKRGGQHPEWDEEIRFELYEDTEEIPHIPELNGDGPPPPPPPKSSSKGPPKVKGGKFMALACYAEDPREPDLIGETKVDLTEVLTKGETDEWFTVTNKDKYCGEVYLELTFWLDEPPPTKKVKAKPNGQYGGRGTFVPIGESTSSSLSDLDRYSVSSRISGSSLRDEVRRENLPPSLRSSNSRLDLYVAPYESTRSHNSSVDGIVNEFAELRVNSGANRRQSMPAGSYLPRPASSLGLPEPAPYGDSASSLHRQSTYSDGGSGFQYDYNSGPPQAYQQDSAPLPDPYQPAYEQTPAPTGYHPPPHGRPRYSLPPTSSGFVPLPTPAPSGFMPLSPTLPQPSGFHPPPPATPTPYSAPVVSARVPSSSFSTLPPPPVAPSGFVPTHQQPPTSSFPQALAPSSSHYYPSPQNPTSAPYPPHGQHSPSTYPQHGSPLPPSSSFPQNAPPPPSSSYLPTSSFPQALPAHSYSQPPQPSPSSAPPQSQPSQYAPAPSGSPSIPPHAHSAPPEQPQYVNHNTPSPSHRNVPPPPPLTESPSKGLSAGSRPLPIPQAQPQQPHQSSQHARRQSSLPVPPHPGSQGYHNGSQNPPAFPATGINAYQSVPPPPPLPQQPAQPQSSFPQNGQQLSPPGPPPPLSSSQYSQGQAPPPPKRRPSLPPPPTTYQSQQSAFQSLPPPPPPPSLPSHLQYEPTSSFQPTNQGQTYYPGPPPRPPQCLPPAGPNQGHGGYSPPIPQGQEYDPYGR</sequence>
<evidence type="ECO:0000256" key="3">
    <source>
        <dbReference type="SAM" id="MobiDB-lite"/>
    </source>
</evidence>
<feature type="compositionally biased region" description="Polar residues" evidence="3">
    <location>
        <begin position="732"/>
        <end position="745"/>
    </location>
</feature>
<gene>
    <name evidence="5" type="ORF">BN946_scf185043.g111</name>
</gene>
<dbReference type="PANTHER" id="PTHR46502">
    <property type="entry name" value="C2 DOMAIN-CONTAINING"/>
    <property type="match status" value="1"/>
</dbReference>
<keyword evidence="6" id="KW-1185">Reference proteome</keyword>
<feature type="compositionally biased region" description="Low complexity" evidence="3">
    <location>
        <begin position="398"/>
        <end position="416"/>
    </location>
</feature>
<dbReference type="SUPFAM" id="SSF49562">
    <property type="entry name" value="C2 domain (Calcium/lipid-binding domain, CaLB)"/>
    <property type="match status" value="1"/>
</dbReference>
<dbReference type="InterPro" id="IPR000008">
    <property type="entry name" value="C2_dom"/>
</dbReference>
<dbReference type="Gene3D" id="2.60.40.150">
    <property type="entry name" value="C2 domain"/>
    <property type="match status" value="1"/>
</dbReference>
<feature type="compositionally biased region" description="Pro residues" evidence="3">
    <location>
        <begin position="381"/>
        <end position="397"/>
    </location>
</feature>
<feature type="compositionally biased region" description="Low complexity" evidence="3">
    <location>
        <begin position="496"/>
        <end position="505"/>
    </location>
</feature>
<accession>A0A060SIN3</accession>
<feature type="compositionally biased region" description="Polar residues" evidence="3">
    <location>
        <begin position="556"/>
        <end position="567"/>
    </location>
</feature>